<evidence type="ECO:0000313" key="2">
    <source>
        <dbReference type="EMBL" id="MBX36858.1"/>
    </source>
</evidence>
<feature type="compositionally biased region" description="Basic and acidic residues" evidence="1">
    <location>
        <begin position="54"/>
        <end position="72"/>
    </location>
</feature>
<protein>
    <submittedName>
        <fullName evidence="2">Uncharacterized protein</fullName>
    </submittedName>
</protein>
<name>A0A2P2N321_RHIMU</name>
<feature type="region of interest" description="Disordered" evidence="1">
    <location>
        <begin position="52"/>
        <end position="72"/>
    </location>
</feature>
<proteinExistence type="predicted"/>
<evidence type="ECO:0000256" key="1">
    <source>
        <dbReference type="SAM" id="MobiDB-lite"/>
    </source>
</evidence>
<sequence length="72" mass="8185">MRRRMESGRRSKWSIEIESPPEHGSSGSGWILAVGSCCRSAFISSLLAKTQKHSTREIERRSGFYKERGREG</sequence>
<feature type="compositionally biased region" description="Basic and acidic residues" evidence="1">
    <location>
        <begin position="1"/>
        <end position="15"/>
    </location>
</feature>
<feature type="compositionally biased region" description="Low complexity" evidence="1">
    <location>
        <begin position="16"/>
        <end position="26"/>
    </location>
</feature>
<dbReference type="EMBL" id="GGEC01056374">
    <property type="protein sequence ID" value="MBX36858.1"/>
    <property type="molecule type" value="Transcribed_RNA"/>
</dbReference>
<feature type="region of interest" description="Disordered" evidence="1">
    <location>
        <begin position="1"/>
        <end position="26"/>
    </location>
</feature>
<accession>A0A2P2N321</accession>
<dbReference type="AlphaFoldDB" id="A0A2P2N321"/>
<reference evidence="2" key="1">
    <citation type="submission" date="2018-02" db="EMBL/GenBank/DDBJ databases">
        <title>Rhizophora mucronata_Transcriptome.</title>
        <authorList>
            <person name="Meera S.P."/>
            <person name="Sreeshan A."/>
            <person name="Augustine A."/>
        </authorList>
    </citation>
    <scope>NUCLEOTIDE SEQUENCE</scope>
    <source>
        <tissue evidence="2">Leaf</tissue>
    </source>
</reference>
<organism evidence="2">
    <name type="scientific">Rhizophora mucronata</name>
    <name type="common">Asiatic mangrove</name>
    <dbReference type="NCBI Taxonomy" id="61149"/>
    <lineage>
        <taxon>Eukaryota</taxon>
        <taxon>Viridiplantae</taxon>
        <taxon>Streptophyta</taxon>
        <taxon>Embryophyta</taxon>
        <taxon>Tracheophyta</taxon>
        <taxon>Spermatophyta</taxon>
        <taxon>Magnoliopsida</taxon>
        <taxon>eudicotyledons</taxon>
        <taxon>Gunneridae</taxon>
        <taxon>Pentapetalae</taxon>
        <taxon>rosids</taxon>
        <taxon>fabids</taxon>
        <taxon>Malpighiales</taxon>
        <taxon>Rhizophoraceae</taxon>
        <taxon>Rhizophora</taxon>
    </lineage>
</organism>